<comment type="caution">
    <text evidence="5">The sequence shown here is derived from an EMBL/GenBank/DDBJ whole genome shotgun (WGS) entry which is preliminary data.</text>
</comment>
<dbReference type="SMART" id="SM00387">
    <property type="entry name" value="HATPase_c"/>
    <property type="match status" value="1"/>
</dbReference>
<dbReference type="Gene3D" id="3.30.450.40">
    <property type="match status" value="1"/>
</dbReference>
<dbReference type="InterPro" id="IPR003661">
    <property type="entry name" value="HisK_dim/P_dom"/>
</dbReference>
<feature type="domain" description="Histidine kinase" evidence="4">
    <location>
        <begin position="207"/>
        <end position="438"/>
    </location>
</feature>
<keyword evidence="5" id="KW-0808">Transferase</keyword>
<keyword evidence="5" id="KW-0418">Kinase</keyword>
<reference evidence="5 6" key="1">
    <citation type="submission" date="2018-12" db="EMBL/GenBank/DDBJ databases">
        <authorList>
            <person name="Yu L."/>
        </authorList>
    </citation>
    <scope>NUCLEOTIDE SEQUENCE [LARGE SCALE GENOMIC DNA]</scope>
    <source>
        <strain evidence="5 6">HAW-EB5</strain>
    </source>
</reference>
<dbReference type="PANTHER" id="PTHR43065">
    <property type="entry name" value="SENSOR HISTIDINE KINASE"/>
    <property type="match status" value="1"/>
</dbReference>
<evidence type="ECO:0000256" key="2">
    <source>
        <dbReference type="ARBA" id="ARBA00012438"/>
    </source>
</evidence>
<dbReference type="RefSeq" id="WP_126503056.1">
    <property type="nucleotide sequence ID" value="NZ_RXNV01000001.1"/>
</dbReference>
<dbReference type="CDD" id="cd00082">
    <property type="entry name" value="HisKA"/>
    <property type="match status" value="1"/>
</dbReference>
<dbReference type="Gene3D" id="3.30.565.10">
    <property type="entry name" value="Histidine kinase-like ATPase, C-terminal domain"/>
    <property type="match status" value="1"/>
</dbReference>
<name>A0A431WEX5_9GAMM</name>
<dbReference type="InterPro" id="IPR029016">
    <property type="entry name" value="GAF-like_dom_sf"/>
</dbReference>
<dbReference type="EC" id="2.7.13.3" evidence="2"/>
<comment type="catalytic activity">
    <reaction evidence="1">
        <text>ATP + protein L-histidine = ADP + protein N-phospho-L-histidine.</text>
        <dbReference type="EC" id="2.7.13.3"/>
    </reaction>
</comment>
<dbReference type="SUPFAM" id="SSF55874">
    <property type="entry name" value="ATPase domain of HSP90 chaperone/DNA topoisomerase II/histidine kinase"/>
    <property type="match status" value="1"/>
</dbReference>
<dbReference type="GO" id="GO:0000155">
    <property type="term" value="F:phosphorelay sensor kinase activity"/>
    <property type="evidence" value="ECO:0007669"/>
    <property type="project" value="InterPro"/>
</dbReference>
<dbReference type="SUPFAM" id="SSF55781">
    <property type="entry name" value="GAF domain-like"/>
    <property type="match status" value="1"/>
</dbReference>
<evidence type="ECO:0000256" key="3">
    <source>
        <dbReference type="ARBA" id="ARBA00022553"/>
    </source>
</evidence>
<dbReference type="Gene3D" id="1.10.287.130">
    <property type="match status" value="1"/>
</dbReference>
<dbReference type="EMBL" id="RXNV01000001">
    <property type="protein sequence ID" value="RTR34114.1"/>
    <property type="molecule type" value="Genomic_DNA"/>
</dbReference>
<accession>A0A431WEX5</accession>
<keyword evidence="6" id="KW-1185">Reference proteome</keyword>
<dbReference type="InterPro" id="IPR036097">
    <property type="entry name" value="HisK_dim/P_sf"/>
</dbReference>
<dbReference type="InterPro" id="IPR004358">
    <property type="entry name" value="Sig_transdc_His_kin-like_C"/>
</dbReference>
<evidence type="ECO:0000259" key="4">
    <source>
        <dbReference type="PROSITE" id="PS50109"/>
    </source>
</evidence>
<dbReference type="InterPro" id="IPR005467">
    <property type="entry name" value="His_kinase_dom"/>
</dbReference>
<evidence type="ECO:0000313" key="6">
    <source>
        <dbReference type="Proteomes" id="UP000282060"/>
    </source>
</evidence>
<dbReference type="CDD" id="cd00075">
    <property type="entry name" value="HATPase"/>
    <property type="match status" value="1"/>
</dbReference>
<dbReference type="Pfam" id="PF02518">
    <property type="entry name" value="HATPase_c"/>
    <property type="match status" value="1"/>
</dbReference>
<protein>
    <recommendedName>
        <fullName evidence="2">histidine kinase</fullName>
        <ecNumber evidence="2">2.7.13.3</ecNumber>
    </recommendedName>
</protein>
<dbReference type="PANTHER" id="PTHR43065:SF47">
    <property type="match status" value="1"/>
</dbReference>
<dbReference type="AlphaFoldDB" id="A0A431WEX5"/>
<proteinExistence type="predicted"/>
<sequence>MEKHVKHIIEGVSNAYGLDFFERLTLKLDQVIGADFTFIAQIDERKHRSETITYVENGKLAKNFTYSLADTPCADVAGNSVCCFPSDVCSLYPDDQILIDLELEAYVGTPLHDSKGKVMGLMVALYKTPIIKQESVITLFQIFSGRAAAEMERLEYERSLQRLNDSLDLKVQQRTEDLSKVITQLRRTQEQLVEADKMAALGKLIAGVAHEVNTPLGLTITTHSMMELELSRLDKKITQGQLSVDDMNLYLSKTDQALRLQGETLIRAKTLIESFKRMAAEQHYLEVETINVKDYYQQLLTTLEPLCRPKDVKVVLSCAKEICIKTLPGLHAQVITNLVNNSLLHGFNGLQDNIISIQISQIAADEIEVDFIDNGSGLCGNSGEHLFEPFYTTARDQGGTGLGLSIVYNLIVQRLHGAIKIKPSQRGLHLVYRFKADTSQICEQSRSEPQVSTPC</sequence>
<evidence type="ECO:0000313" key="5">
    <source>
        <dbReference type="EMBL" id="RTR34114.1"/>
    </source>
</evidence>
<organism evidence="5 6">
    <name type="scientific">Shewanella atlantica</name>
    <dbReference type="NCBI Taxonomy" id="271099"/>
    <lineage>
        <taxon>Bacteria</taxon>
        <taxon>Pseudomonadati</taxon>
        <taxon>Pseudomonadota</taxon>
        <taxon>Gammaproteobacteria</taxon>
        <taxon>Alteromonadales</taxon>
        <taxon>Shewanellaceae</taxon>
        <taxon>Shewanella</taxon>
    </lineage>
</organism>
<dbReference type="InterPro" id="IPR036890">
    <property type="entry name" value="HATPase_C_sf"/>
</dbReference>
<dbReference type="OrthoDB" id="2521613at2"/>
<dbReference type="PRINTS" id="PR00344">
    <property type="entry name" value="BCTRLSENSOR"/>
</dbReference>
<gene>
    <name evidence="5" type="ORF">EKG39_00020</name>
</gene>
<dbReference type="SUPFAM" id="SSF47384">
    <property type="entry name" value="Homodimeric domain of signal transducing histidine kinase"/>
    <property type="match status" value="1"/>
</dbReference>
<keyword evidence="3" id="KW-0597">Phosphoprotein</keyword>
<dbReference type="InterPro" id="IPR003594">
    <property type="entry name" value="HATPase_dom"/>
</dbReference>
<dbReference type="Proteomes" id="UP000282060">
    <property type="component" value="Unassembled WGS sequence"/>
</dbReference>
<evidence type="ECO:0000256" key="1">
    <source>
        <dbReference type="ARBA" id="ARBA00000085"/>
    </source>
</evidence>
<dbReference type="PROSITE" id="PS50109">
    <property type="entry name" value="HIS_KIN"/>
    <property type="match status" value="1"/>
</dbReference>